<evidence type="ECO:0000256" key="1">
    <source>
        <dbReference type="ARBA" id="ARBA00006484"/>
    </source>
</evidence>
<gene>
    <name evidence="3" type="ORF">SAMN05444349_10787</name>
</gene>
<keyword evidence="2" id="KW-0560">Oxidoreductase</keyword>
<accession>A0A1M4WYV3</accession>
<sequence>MADNYIEKQQEAYEARKAAWKLAIKNGKKTTTHQAKAKQTTETVSDTLTQKRRVFVTGGAEGIGKSIVSMFCQEGDLVAFCDNNELAGQASAKETGATFYQVNVSDKEALEKCFLHLLAAWKDIDIVINNVGISTFSSITETSVEDFDRILSINLRPTFILSRLLAIHRQAQVTPNPYGRIINICSTRYLMSEPSSEGYAASKGGIYSLTHALATSLSKWNITVNSISPGWIQTQNYEQLRPEAHLQHPSKRVGKPEDIARMCLFICQKENDFINGENITIDGGMTKKMIYVE</sequence>
<proteinExistence type="inferred from homology"/>
<name>A0A1M4WYV3_9BACE</name>
<dbReference type="GO" id="GO:0006633">
    <property type="term" value="P:fatty acid biosynthetic process"/>
    <property type="evidence" value="ECO:0007669"/>
    <property type="project" value="TreeGrafter"/>
</dbReference>
<dbReference type="AlphaFoldDB" id="A0A1M4WYV3"/>
<dbReference type="EMBL" id="FQVD01000007">
    <property type="protein sequence ID" value="SHE86394.1"/>
    <property type="molecule type" value="Genomic_DNA"/>
</dbReference>
<dbReference type="SUPFAM" id="SSF51735">
    <property type="entry name" value="NAD(P)-binding Rossmann-fold domains"/>
    <property type="match status" value="1"/>
</dbReference>
<dbReference type="InterPro" id="IPR002347">
    <property type="entry name" value="SDR_fam"/>
</dbReference>
<dbReference type="GO" id="GO:0048038">
    <property type="term" value="F:quinone binding"/>
    <property type="evidence" value="ECO:0007669"/>
    <property type="project" value="TreeGrafter"/>
</dbReference>
<dbReference type="Gene3D" id="3.40.50.720">
    <property type="entry name" value="NAD(P)-binding Rossmann-like Domain"/>
    <property type="match status" value="1"/>
</dbReference>
<reference evidence="3 4" key="1">
    <citation type="submission" date="2016-11" db="EMBL/GenBank/DDBJ databases">
        <authorList>
            <person name="Jaros S."/>
            <person name="Januszkiewicz K."/>
            <person name="Wedrychowicz H."/>
        </authorList>
    </citation>
    <scope>NUCLEOTIDE SEQUENCE [LARGE SCALE GENOMIC DNA]</scope>
    <source>
        <strain evidence="3 4">DSM 26883</strain>
    </source>
</reference>
<dbReference type="Proteomes" id="UP000184436">
    <property type="component" value="Unassembled WGS sequence"/>
</dbReference>
<protein>
    <recommendedName>
        <fullName evidence="5">NAD(P)-dependent dehydrogenase, short-chain alcohol dehydrogenase family</fullName>
    </recommendedName>
</protein>
<evidence type="ECO:0008006" key="5">
    <source>
        <dbReference type="Google" id="ProtNLM"/>
    </source>
</evidence>
<evidence type="ECO:0000313" key="3">
    <source>
        <dbReference type="EMBL" id="SHE86394.1"/>
    </source>
</evidence>
<organism evidence="3 4">
    <name type="scientific">Bacteroides faecichinchillae</name>
    <dbReference type="NCBI Taxonomy" id="871325"/>
    <lineage>
        <taxon>Bacteria</taxon>
        <taxon>Pseudomonadati</taxon>
        <taxon>Bacteroidota</taxon>
        <taxon>Bacteroidia</taxon>
        <taxon>Bacteroidales</taxon>
        <taxon>Bacteroidaceae</taxon>
        <taxon>Bacteroides</taxon>
    </lineage>
</organism>
<dbReference type="OrthoDB" id="9788235at2"/>
<dbReference type="GO" id="GO:0016616">
    <property type="term" value="F:oxidoreductase activity, acting on the CH-OH group of donors, NAD or NADP as acceptor"/>
    <property type="evidence" value="ECO:0007669"/>
    <property type="project" value="TreeGrafter"/>
</dbReference>
<comment type="similarity">
    <text evidence="1">Belongs to the short-chain dehydrogenases/reductases (SDR) family.</text>
</comment>
<dbReference type="PROSITE" id="PS00061">
    <property type="entry name" value="ADH_SHORT"/>
    <property type="match status" value="1"/>
</dbReference>
<dbReference type="PRINTS" id="PR00081">
    <property type="entry name" value="GDHRDH"/>
</dbReference>
<dbReference type="STRING" id="871325.SAMN05444349_10787"/>
<evidence type="ECO:0000313" key="4">
    <source>
        <dbReference type="Proteomes" id="UP000184436"/>
    </source>
</evidence>
<dbReference type="Pfam" id="PF13561">
    <property type="entry name" value="adh_short_C2"/>
    <property type="match status" value="1"/>
</dbReference>
<evidence type="ECO:0000256" key="2">
    <source>
        <dbReference type="ARBA" id="ARBA00023002"/>
    </source>
</evidence>
<dbReference type="PRINTS" id="PR00080">
    <property type="entry name" value="SDRFAMILY"/>
</dbReference>
<dbReference type="PANTHER" id="PTHR42760:SF133">
    <property type="entry name" value="3-OXOACYL-[ACYL-CARRIER-PROTEIN] REDUCTASE"/>
    <property type="match status" value="1"/>
</dbReference>
<dbReference type="FunFam" id="3.40.50.720:FF:000084">
    <property type="entry name" value="Short-chain dehydrogenase reductase"/>
    <property type="match status" value="1"/>
</dbReference>
<dbReference type="RefSeq" id="WP_025074211.1">
    <property type="nucleotide sequence ID" value="NZ_FQVD01000007.1"/>
</dbReference>
<dbReference type="InterPro" id="IPR036291">
    <property type="entry name" value="NAD(P)-bd_dom_sf"/>
</dbReference>
<keyword evidence="4" id="KW-1185">Reference proteome</keyword>
<dbReference type="PANTHER" id="PTHR42760">
    <property type="entry name" value="SHORT-CHAIN DEHYDROGENASES/REDUCTASES FAMILY MEMBER"/>
    <property type="match status" value="1"/>
</dbReference>
<dbReference type="InterPro" id="IPR020904">
    <property type="entry name" value="Sc_DH/Rdtase_CS"/>
</dbReference>